<proteinExistence type="evidence at transcript level"/>
<evidence type="ECO:0000256" key="2">
    <source>
        <dbReference type="ARBA" id="ARBA00022475"/>
    </source>
</evidence>
<evidence type="ECO:0000256" key="1">
    <source>
        <dbReference type="ARBA" id="ARBA00004651"/>
    </source>
</evidence>
<evidence type="ECO:0000256" key="8">
    <source>
        <dbReference type="ARBA" id="ARBA00023170"/>
    </source>
</evidence>
<evidence type="ECO:0000313" key="11">
    <source>
        <dbReference type="EMBL" id="AWV67922.1"/>
    </source>
</evidence>
<feature type="transmembrane region" description="Helical" evidence="10">
    <location>
        <begin position="86"/>
        <end position="103"/>
    </location>
</feature>
<dbReference type="GO" id="GO:0007165">
    <property type="term" value="P:signal transduction"/>
    <property type="evidence" value="ECO:0007669"/>
    <property type="project" value="UniProtKB-KW"/>
</dbReference>
<keyword evidence="7 10" id="KW-0472">Membrane</keyword>
<accession>A0A2Z4EY64</accession>
<gene>
    <name evidence="11" type="primary">OR7</name>
</gene>
<keyword evidence="2" id="KW-1003">Cell membrane</keyword>
<evidence type="ECO:0000256" key="7">
    <source>
        <dbReference type="ARBA" id="ARBA00023136"/>
    </source>
</evidence>
<comment type="subcellular location">
    <subcellularLocation>
        <location evidence="1 10">Cell membrane</location>
        <topology evidence="1 10">Multi-pass membrane protein</topology>
    </subcellularLocation>
</comment>
<feature type="transmembrane region" description="Helical" evidence="10">
    <location>
        <begin position="309"/>
        <end position="331"/>
    </location>
</feature>
<evidence type="ECO:0000256" key="4">
    <source>
        <dbReference type="ARBA" id="ARBA00022692"/>
    </source>
</evidence>
<dbReference type="GO" id="GO:0005549">
    <property type="term" value="F:odorant binding"/>
    <property type="evidence" value="ECO:0007669"/>
    <property type="project" value="InterPro"/>
</dbReference>
<name>A0A2Z4EY64_9NEOP</name>
<feature type="transmembrane region" description="Helical" evidence="10">
    <location>
        <begin position="142"/>
        <end position="162"/>
    </location>
</feature>
<reference evidence="11" key="1">
    <citation type="journal article" date="2018" name="Insect Biochem. Mol. Biol.">
        <title>Functional characterization of odorant receptors from Lampronia capitella suggests a non-ditrysian origin of the lepidopteran pheromone receptor clade.</title>
        <authorList>
            <person name="Yuvaraj J.K."/>
            <person name="Andersson M.N."/>
            <person name="Corcoran J.A."/>
            <person name="Anderbrant O."/>
            <person name="Lofstedt C."/>
        </authorList>
    </citation>
    <scope>NUCLEOTIDE SEQUENCE</scope>
</reference>
<feature type="transmembrane region" description="Helical" evidence="10">
    <location>
        <begin position="207"/>
        <end position="231"/>
    </location>
</feature>
<dbReference type="GO" id="GO:0004984">
    <property type="term" value="F:olfactory receptor activity"/>
    <property type="evidence" value="ECO:0007669"/>
    <property type="project" value="InterPro"/>
</dbReference>
<evidence type="ECO:0000256" key="9">
    <source>
        <dbReference type="ARBA" id="ARBA00023224"/>
    </source>
</evidence>
<keyword evidence="6 10" id="KW-1133">Transmembrane helix</keyword>
<keyword evidence="8 10" id="KW-0675">Receptor</keyword>
<evidence type="ECO:0000256" key="6">
    <source>
        <dbReference type="ARBA" id="ARBA00022989"/>
    </source>
</evidence>
<keyword evidence="9 10" id="KW-0807">Transducer</keyword>
<comment type="similarity">
    <text evidence="10">Belongs to the insect chemoreceptor superfamily. Heteromeric odorant receptor channel (TC 1.A.69) family.</text>
</comment>
<feature type="transmembrane region" description="Helical" evidence="10">
    <location>
        <begin position="378"/>
        <end position="405"/>
    </location>
</feature>
<dbReference type="AlphaFoldDB" id="A0A2Z4EY64"/>
<protein>
    <recommendedName>
        <fullName evidence="10">Odorant receptor</fullName>
    </recommendedName>
</protein>
<sequence>MSFLLQKIKLDPNLMMQPRQQEMHKTLRQIMLAFGLWPAEAMDGKEWKWSKMHAVLLHGLFSFLPILDVIYLYNDQTATFNKTCQMYTNVALNLILIIRVLIVRTETYKQLVLKFYKEVHLSNYCFHTDTTMKILHKTERKCYTLFLFVMTLLTLGPIFYSFTPALSNFLNGAFKENSTMELESPVYIALPFDYRRNLKNWCSLVGFYAYLAVGFSYLTLIFDMFMFFYVIHLMSHLEVLVAELSVLSSDKLKLTREEDDAMFDEMKKIINHHISVLNALHLLELVFGPVMLGNYAYDSVACCILLVVLFDWPMGFIAFAVLAVVVFFQLIGESYAMEQLSTSMDGLHRAVCNVSWTGMSKRNKQTYYLLVLCTQKPYVFNAVFVFVNLHNMAAILKSITSYFIWLKTMGSHNN</sequence>
<evidence type="ECO:0000256" key="10">
    <source>
        <dbReference type="RuleBase" id="RU351113"/>
    </source>
</evidence>
<evidence type="ECO:0000256" key="5">
    <source>
        <dbReference type="ARBA" id="ARBA00022725"/>
    </source>
</evidence>
<keyword evidence="5 10" id="KW-0552">Olfaction</keyword>
<keyword evidence="4 10" id="KW-0812">Transmembrane</keyword>
<dbReference type="PANTHER" id="PTHR21137">
    <property type="entry name" value="ODORANT RECEPTOR"/>
    <property type="match status" value="1"/>
</dbReference>
<keyword evidence="3 10" id="KW-0716">Sensory transduction</keyword>
<dbReference type="EMBL" id="MG913133">
    <property type="protein sequence ID" value="AWV67922.1"/>
    <property type="molecule type" value="mRNA"/>
</dbReference>
<dbReference type="PANTHER" id="PTHR21137:SF35">
    <property type="entry name" value="ODORANT RECEPTOR 19A-RELATED"/>
    <property type="match status" value="1"/>
</dbReference>
<dbReference type="InterPro" id="IPR004117">
    <property type="entry name" value="7tm6_olfct_rcpt"/>
</dbReference>
<feature type="transmembrane region" description="Helical" evidence="10">
    <location>
        <begin position="55"/>
        <end position="74"/>
    </location>
</feature>
<evidence type="ECO:0000256" key="3">
    <source>
        <dbReference type="ARBA" id="ARBA00022606"/>
    </source>
</evidence>
<dbReference type="Pfam" id="PF02949">
    <property type="entry name" value="7tm_6"/>
    <property type="match status" value="1"/>
</dbReference>
<feature type="transmembrane region" description="Helical" evidence="10">
    <location>
        <begin position="276"/>
        <end position="297"/>
    </location>
</feature>
<organism evidence="11">
    <name type="scientific">Lampronia capitella</name>
    <name type="common">currant shoot borer</name>
    <dbReference type="NCBI Taxonomy" id="485574"/>
    <lineage>
        <taxon>Eukaryota</taxon>
        <taxon>Metazoa</taxon>
        <taxon>Ecdysozoa</taxon>
        <taxon>Arthropoda</taxon>
        <taxon>Hexapoda</taxon>
        <taxon>Insecta</taxon>
        <taxon>Pterygota</taxon>
        <taxon>Neoptera</taxon>
        <taxon>Endopterygota</taxon>
        <taxon>Lepidoptera</taxon>
        <taxon>Glossata</taxon>
        <taxon>Incurvarioidea</taxon>
        <taxon>Prodoxidae</taxon>
        <taxon>Lampronia</taxon>
    </lineage>
</organism>
<dbReference type="GO" id="GO:0005886">
    <property type="term" value="C:plasma membrane"/>
    <property type="evidence" value="ECO:0007669"/>
    <property type="project" value="UniProtKB-SubCell"/>
</dbReference>